<keyword evidence="1" id="KW-0732">Signal</keyword>
<evidence type="ECO:0000256" key="1">
    <source>
        <dbReference type="SAM" id="SignalP"/>
    </source>
</evidence>
<keyword evidence="3" id="KW-1185">Reference proteome</keyword>
<reference evidence="2" key="2">
    <citation type="submission" date="2022-10" db="EMBL/GenBank/DDBJ databases">
        <authorList>
            <consortium name="ENA_rothamsted_submissions"/>
            <consortium name="culmorum"/>
            <person name="King R."/>
        </authorList>
    </citation>
    <scope>NUCLEOTIDE SEQUENCE</scope>
</reference>
<dbReference type="Proteomes" id="UP001153737">
    <property type="component" value="Chromosome 7"/>
</dbReference>
<dbReference type="OrthoDB" id="408964at2759"/>
<organism evidence="2 3">
    <name type="scientific">Phaedon cochleariae</name>
    <name type="common">Mustard beetle</name>
    <dbReference type="NCBI Taxonomy" id="80249"/>
    <lineage>
        <taxon>Eukaryota</taxon>
        <taxon>Metazoa</taxon>
        <taxon>Ecdysozoa</taxon>
        <taxon>Arthropoda</taxon>
        <taxon>Hexapoda</taxon>
        <taxon>Insecta</taxon>
        <taxon>Pterygota</taxon>
        <taxon>Neoptera</taxon>
        <taxon>Endopterygota</taxon>
        <taxon>Coleoptera</taxon>
        <taxon>Polyphaga</taxon>
        <taxon>Cucujiformia</taxon>
        <taxon>Chrysomeloidea</taxon>
        <taxon>Chrysomelidae</taxon>
        <taxon>Chrysomelinae</taxon>
        <taxon>Chrysomelini</taxon>
        <taxon>Phaedon</taxon>
    </lineage>
</organism>
<evidence type="ECO:0000313" key="3">
    <source>
        <dbReference type="Proteomes" id="UP001153737"/>
    </source>
</evidence>
<dbReference type="PANTHER" id="PTHR21163">
    <property type="entry name" value="PROTEIN G12"/>
    <property type="match status" value="1"/>
</dbReference>
<dbReference type="PANTHER" id="PTHR21163:SF1">
    <property type="entry name" value="PROTEIN G12"/>
    <property type="match status" value="1"/>
</dbReference>
<sequence>MNNSSRMLFQISFLILCSAQYTISVPTSKTTRTTSAPLTTSILENEFLSKVMHAIPHEKITEIANAHLKSDENFQAAVKYLQNETFLDLMETIEKKPEWTAFRNIVKEDTGLDISSVFKCVVNFLRSVKVDGTGTAERSFKPFIMDVFKEIPFPNIMAELNSKENASKFEELYNKMSSAHTKKIVANLIHLPEVKKFLDSINDMDLKVYDLLAFIFGFLKWGEIQIPSTYETLLVQLS</sequence>
<dbReference type="InterPro" id="IPR010629">
    <property type="entry name" value="Ins_allergen"/>
</dbReference>
<dbReference type="Pfam" id="PF06757">
    <property type="entry name" value="Ins_allergen_rp"/>
    <property type="match status" value="1"/>
</dbReference>
<proteinExistence type="predicted"/>
<gene>
    <name evidence="2" type="ORF">PHAECO_LOCUS11031</name>
</gene>
<protein>
    <submittedName>
        <fullName evidence="2">Uncharacterized protein</fullName>
    </submittedName>
</protein>
<dbReference type="AlphaFoldDB" id="A0A9P0DSS7"/>
<accession>A0A9P0DSS7</accession>
<feature type="signal peptide" evidence="1">
    <location>
        <begin position="1"/>
        <end position="19"/>
    </location>
</feature>
<reference evidence="2" key="1">
    <citation type="submission" date="2022-01" db="EMBL/GenBank/DDBJ databases">
        <authorList>
            <person name="King R."/>
        </authorList>
    </citation>
    <scope>NUCLEOTIDE SEQUENCE</scope>
</reference>
<evidence type="ECO:0000313" key="2">
    <source>
        <dbReference type="EMBL" id="CAH1175586.1"/>
    </source>
</evidence>
<name>A0A9P0DSS7_PHACE</name>
<dbReference type="EMBL" id="OU896713">
    <property type="protein sequence ID" value="CAH1175586.1"/>
    <property type="molecule type" value="Genomic_DNA"/>
</dbReference>
<feature type="chain" id="PRO_5040447504" evidence="1">
    <location>
        <begin position="20"/>
        <end position="238"/>
    </location>
</feature>